<feature type="chain" id="PRO_5045943752" description="Lipoprotein" evidence="1">
    <location>
        <begin position="34"/>
        <end position="222"/>
    </location>
</feature>
<dbReference type="Proteomes" id="UP001317822">
    <property type="component" value="Chromosome"/>
</dbReference>
<keyword evidence="3" id="KW-1185">Reference proteome</keyword>
<dbReference type="EMBL" id="AP027041">
    <property type="protein sequence ID" value="BDU16780.1"/>
    <property type="molecule type" value="Genomic_DNA"/>
</dbReference>
<evidence type="ECO:0000313" key="2">
    <source>
        <dbReference type="EMBL" id="BDU16780.1"/>
    </source>
</evidence>
<evidence type="ECO:0000313" key="3">
    <source>
        <dbReference type="Proteomes" id="UP001317822"/>
    </source>
</evidence>
<reference evidence="2 3" key="1">
    <citation type="journal article" date="2023" name="Int. J. Syst. Evol. Microbiol.">
        <title>Physiological and genomic analyses of cobalamin (vitamin B12)-auxotrophy of Lysobacter auxotrophicus sp. nov., a methionine-auxotrophic chitinolytic bacterium isolated from chitin-treated soil.</title>
        <authorList>
            <person name="Saito A."/>
            <person name="Dohra H."/>
            <person name="Hamada M."/>
            <person name="Moriuchi R."/>
            <person name="Kotsuchibashi Y."/>
            <person name="Mori K."/>
        </authorList>
    </citation>
    <scope>NUCLEOTIDE SEQUENCE [LARGE SCALE GENOMIC DNA]</scope>
    <source>
        <strain evidence="2 3">5-21a</strain>
    </source>
</reference>
<sequence length="222" mass="22567">MSKAMMKPGVMSMAPRVAAVMLVAGLAACEPQAPVNTAPPEAITAPAPSANPQPDVNAKPVERAAPPMIKPVALGEFDPGNPVATSVTGKLSVEDTLIKGENGASFTTERVALVSGGDQYSAGATYAQAMIVDASQPIELRRVLEETPPTQSPANALCGGNRTGFIALAKVEDTTGETLKLIGLKGTDLPAASAIGVELCASTQYFPIAGGGDAEGKKVAKR</sequence>
<proteinExistence type="predicted"/>
<evidence type="ECO:0008006" key="4">
    <source>
        <dbReference type="Google" id="ProtNLM"/>
    </source>
</evidence>
<name>A0ABM8DDX1_9GAMM</name>
<keyword evidence="1" id="KW-0732">Signal</keyword>
<protein>
    <recommendedName>
        <fullName evidence="4">Lipoprotein</fullName>
    </recommendedName>
</protein>
<evidence type="ECO:0000256" key="1">
    <source>
        <dbReference type="SAM" id="SignalP"/>
    </source>
</evidence>
<dbReference type="PROSITE" id="PS51257">
    <property type="entry name" value="PROKAR_LIPOPROTEIN"/>
    <property type="match status" value="1"/>
</dbReference>
<gene>
    <name evidence="2" type="ORF">LA521A_19810</name>
</gene>
<organism evidence="2 3">
    <name type="scientific">Lysobacter auxotrophicus</name>
    <dbReference type="NCBI Taxonomy" id="2992573"/>
    <lineage>
        <taxon>Bacteria</taxon>
        <taxon>Pseudomonadati</taxon>
        <taxon>Pseudomonadota</taxon>
        <taxon>Gammaproteobacteria</taxon>
        <taxon>Lysobacterales</taxon>
        <taxon>Lysobacteraceae</taxon>
        <taxon>Lysobacter</taxon>
    </lineage>
</organism>
<feature type="signal peptide" evidence="1">
    <location>
        <begin position="1"/>
        <end position="33"/>
    </location>
</feature>
<accession>A0ABM8DDX1</accession>